<accession>A0A832IK42</accession>
<dbReference type="InterPro" id="IPR032466">
    <property type="entry name" value="Metal_Hydrolase"/>
</dbReference>
<feature type="active site" description="Proton acceptor" evidence="2">
    <location>
        <position position="285"/>
    </location>
</feature>
<feature type="binding site" evidence="3">
    <location>
        <position position="130"/>
    </location>
    <ligand>
        <name>substrate</name>
    </ligand>
</feature>
<comment type="similarity">
    <text evidence="1">Belongs to the peptidase M38 family.</text>
</comment>
<feature type="binding site" evidence="4">
    <location>
        <position position="61"/>
    </location>
    <ligand>
        <name>Zn(2+)</name>
        <dbReference type="ChEBI" id="CHEBI:29105"/>
        <label>1</label>
        <note>catalytic</note>
    </ligand>
</feature>
<evidence type="ECO:0000256" key="1">
    <source>
        <dbReference type="PIRNR" id="PIRNR001238"/>
    </source>
</evidence>
<feature type="binding site" evidence="4">
    <location>
        <position position="195"/>
    </location>
    <ligand>
        <name>Zn(2+)</name>
        <dbReference type="ChEBI" id="CHEBI:29105"/>
        <label>2</label>
        <note>catalytic</note>
    </ligand>
</feature>
<name>A0A832IK42_FERPE</name>
<keyword evidence="1 6" id="KW-0378">Hydrolase</keyword>
<keyword evidence="1" id="KW-0645">Protease</keyword>
<feature type="binding site" evidence="3">
    <location>
        <position position="163"/>
    </location>
    <ligand>
        <name>substrate</name>
    </ligand>
</feature>
<evidence type="ECO:0000256" key="4">
    <source>
        <dbReference type="PIRSR" id="PIRSR001238-3"/>
    </source>
</evidence>
<feature type="binding site" evidence="3">
    <location>
        <position position="227"/>
    </location>
    <ligand>
        <name>substrate</name>
    </ligand>
</feature>
<dbReference type="NCBIfam" id="TIGR01975">
    <property type="entry name" value="isoAsp_dipep"/>
    <property type="match status" value="1"/>
</dbReference>
<dbReference type="PIRSF" id="PIRSF001238">
    <property type="entry name" value="IadA"/>
    <property type="match status" value="1"/>
</dbReference>
<comment type="subcellular location">
    <subcellularLocation>
        <location evidence="1">Cytoplasm</location>
    </subcellularLocation>
</comment>
<comment type="function">
    <text evidence="1">Catalyzes the hydrolytic cleavage of a subset of L-isoaspartyl (L-beta-aspartyl) dipeptides. Used to degrade proteins damaged by L-isoaspartyl residues formation.</text>
</comment>
<evidence type="ECO:0000313" key="6">
    <source>
        <dbReference type="EMBL" id="HHD40429.1"/>
    </source>
</evidence>
<dbReference type="AlphaFoldDB" id="A0A832IK42"/>
<keyword evidence="1" id="KW-0482">Metalloprotease</keyword>
<feature type="binding site" evidence="4">
    <location>
        <position position="224"/>
    </location>
    <ligand>
        <name>Zn(2+)</name>
        <dbReference type="ChEBI" id="CHEBI:29105"/>
        <label>2</label>
        <note>catalytic</note>
    </ligand>
</feature>
<dbReference type="GO" id="GO:0005737">
    <property type="term" value="C:cytoplasm"/>
    <property type="evidence" value="ECO:0007669"/>
    <property type="project" value="UniProtKB-SubCell"/>
</dbReference>
<dbReference type="EMBL" id="DRUO01000233">
    <property type="protein sequence ID" value="HHD40429.1"/>
    <property type="molecule type" value="Genomic_DNA"/>
</dbReference>
<reference evidence="6" key="1">
    <citation type="journal article" date="2020" name="mSystems">
        <title>Genome- and Community-Level Interaction Insights into Carbon Utilization and Element Cycling Functions of Hydrothermarchaeota in Hydrothermal Sediment.</title>
        <authorList>
            <person name="Zhou Z."/>
            <person name="Liu Y."/>
            <person name="Xu W."/>
            <person name="Pan J."/>
            <person name="Luo Z.H."/>
            <person name="Li M."/>
        </authorList>
    </citation>
    <scope>NUCLEOTIDE SEQUENCE [LARGE SCALE GENOMIC DNA]</scope>
    <source>
        <strain evidence="6">SpSt-101</strain>
    </source>
</reference>
<feature type="binding site" evidence="4">
    <location>
        <position position="285"/>
    </location>
    <ligand>
        <name>Zn(2+)</name>
        <dbReference type="ChEBI" id="CHEBI:29105"/>
        <label>1</label>
        <note>catalytic</note>
    </ligand>
</feature>
<dbReference type="Pfam" id="PF01979">
    <property type="entry name" value="Amidohydro_1"/>
    <property type="match status" value="1"/>
</dbReference>
<dbReference type="GO" id="GO:0006508">
    <property type="term" value="P:proteolysis"/>
    <property type="evidence" value="ECO:0007669"/>
    <property type="project" value="UniProtKB-KW"/>
</dbReference>
<dbReference type="InterPro" id="IPR011059">
    <property type="entry name" value="Metal-dep_hydrolase_composite"/>
</dbReference>
<sequence length="403" mass="44440">MIRVIKNAKIFAPKYVGKADVVFDNKIIHIGKDINPFFFPFEVEIYDASGLLLLPGLIDPHVHITGGGGEGGFETRTPELKISDCIKNGITTVIGCLGTDGVTRSLENLYAKAKALENEGLNTFIYTGSYRVPPVTFTGSVMRDMVLIDKVIGVGEIAISDHRSSHPTFEEILRIVADARVGGMISGKPGIVNFHVGAGREGINYLFEIIRNTEIPVQHLYPTHMNRSKWLFEQGLEFASKGGVIDLTALQPKYDEPCKGEFNTVDAIFKAYENELLRNITISSDGQGSLPKFDEMGNFVGLDVGSVSSVWHTICKVVGKGLPLEEAIQVSTINPAKVFRLNKGRVERGYDADFILVNEENLEIVSVVSKIKARSRLFICSFSLVHFLLNRRSGTRRSLASVY</sequence>
<dbReference type="EC" id="3.4.19.-" evidence="1"/>
<evidence type="ECO:0000256" key="2">
    <source>
        <dbReference type="PIRSR" id="PIRSR001238-1"/>
    </source>
</evidence>
<dbReference type="SUPFAM" id="SSF51338">
    <property type="entry name" value="Composite domain of metallo-dependent hydrolases"/>
    <property type="match status" value="1"/>
</dbReference>
<dbReference type="Gene3D" id="2.30.40.10">
    <property type="entry name" value="Urease, subunit C, domain 1"/>
    <property type="match status" value="1"/>
</dbReference>
<dbReference type="InterPro" id="IPR050378">
    <property type="entry name" value="Metallo-dep_Hydrolases_sf"/>
</dbReference>
<dbReference type="PANTHER" id="PTHR11647">
    <property type="entry name" value="HYDRANTOINASE/DIHYDROPYRIMIDINASE FAMILY MEMBER"/>
    <property type="match status" value="1"/>
</dbReference>
<dbReference type="GO" id="GO:0008237">
    <property type="term" value="F:metallopeptidase activity"/>
    <property type="evidence" value="ECO:0007669"/>
    <property type="project" value="UniProtKB-KW"/>
</dbReference>
<dbReference type="GO" id="GO:0016810">
    <property type="term" value="F:hydrolase activity, acting on carbon-nitrogen (but not peptide) bonds"/>
    <property type="evidence" value="ECO:0007669"/>
    <property type="project" value="InterPro"/>
</dbReference>
<comment type="PTM">
    <text evidence="1">Carboxylation allows a single lysine to coordinate two zinc ions.</text>
</comment>
<comment type="cofactor">
    <cofactor evidence="1 4">
        <name>Zn(2+)</name>
        <dbReference type="ChEBI" id="CHEBI:29105"/>
    </cofactor>
    <text evidence="1 4">Binds 2 Zn(2+) ions per subunit.</text>
</comment>
<feature type="binding site" evidence="3">
    <location>
        <position position="99"/>
    </location>
    <ligand>
        <name>substrate</name>
    </ligand>
</feature>
<protein>
    <recommendedName>
        <fullName evidence="1">Isoaspartyl dipeptidase</fullName>
        <ecNumber evidence="1">3.4.19.-</ecNumber>
    </recommendedName>
</protein>
<gene>
    <name evidence="6" type="ORF">ENL60_02910</name>
</gene>
<comment type="caution">
    <text evidence="6">The sequence shown here is derived from an EMBL/GenBank/DDBJ whole genome shotgun (WGS) entry which is preliminary data.</text>
</comment>
<feature type="domain" description="Amidohydrolase-related" evidence="5">
    <location>
        <begin position="53"/>
        <end position="360"/>
    </location>
</feature>
<feature type="binding site" evidence="4">
    <location>
        <position position="63"/>
    </location>
    <ligand>
        <name>Zn(2+)</name>
        <dbReference type="ChEBI" id="CHEBI:29105"/>
        <label>1</label>
        <note>catalytic</note>
    </ligand>
</feature>
<dbReference type="GO" id="GO:0008798">
    <property type="term" value="F:beta-aspartyl-peptidase activity"/>
    <property type="evidence" value="ECO:0007669"/>
    <property type="project" value="InterPro"/>
</dbReference>
<dbReference type="Gene3D" id="3.20.20.140">
    <property type="entry name" value="Metal-dependent hydrolases"/>
    <property type="match status" value="1"/>
</dbReference>
<evidence type="ECO:0000259" key="5">
    <source>
        <dbReference type="Pfam" id="PF01979"/>
    </source>
</evidence>
<organism evidence="6">
    <name type="scientific">Fervidobacterium pennivorans</name>
    <dbReference type="NCBI Taxonomy" id="93466"/>
    <lineage>
        <taxon>Bacteria</taxon>
        <taxon>Thermotogati</taxon>
        <taxon>Thermotogota</taxon>
        <taxon>Thermotogae</taxon>
        <taxon>Thermotogales</taxon>
        <taxon>Fervidobacteriaceae</taxon>
        <taxon>Fervidobacterium</taxon>
    </lineage>
</organism>
<dbReference type="InterPro" id="IPR006680">
    <property type="entry name" value="Amidohydro-rel"/>
</dbReference>
<dbReference type="PANTHER" id="PTHR11647:SF1">
    <property type="entry name" value="COLLAPSIN RESPONSE MEDIATOR PROTEIN"/>
    <property type="match status" value="1"/>
</dbReference>
<feature type="binding site" evidence="3">
    <location>
        <position position="289"/>
    </location>
    <ligand>
        <name>substrate</name>
    </ligand>
</feature>
<keyword evidence="1 4" id="KW-0479">Metal-binding</keyword>
<evidence type="ECO:0000256" key="3">
    <source>
        <dbReference type="PIRSR" id="PIRSR001238-2"/>
    </source>
</evidence>
<feature type="binding site" evidence="3">
    <location>
        <begin position="68"/>
        <end position="70"/>
    </location>
    <ligand>
        <name>substrate</name>
    </ligand>
</feature>
<dbReference type="GO" id="GO:0046872">
    <property type="term" value="F:metal ion binding"/>
    <property type="evidence" value="ECO:0007669"/>
    <property type="project" value="UniProtKB-KW"/>
</dbReference>
<dbReference type="SUPFAM" id="SSF51556">
    <property type="entry name" value="Metallo-dependent hydrolases"/>
    <property type="match status" value="1"/>
</dbReference>
<proteinExistence type="inferred from homology"/>
<dbReference type="InterPro" id="IPR010229">
    <property type="entry name" value="Pept_M38_dipep"/>
</dbReference>
<keyword evidence="1 4" id="KW-0862">Zinc</keyword>